<comment type="caution">
    <text evidence="3">The sequence shown here is derived from an EMBL/GenBank/DDBJ whole genome shotgun (WGS) entry which is preliminary data.</text>
</comment>
<dbReference type="AlphaFoldDB" id="A0A7J8II29"/>
<feature type="region of interest" description="Disordered" evidence="1">
    <location>
        <begin position="96"/>
        <end position="130"/>
    </location>
</feature>
<protein>
    <submittedName>
        <fullName evidence="3">Uncharacterized protein</fullName>
    </submittedName>
</protein>
<accession>A0A7J8II29</accession>
<feature type="chain" id="PRO_5029576683" evidence="2">
    <location>
        <begin position="18"/>
        <end position="130"/>
    </location>
</feature>
<keyword evidence="4" id="KW-1185">Reference proteome</keyword>
<reference evidence="3 4" key="1">
    <citation type="journal article" date="2020" name="Nature">
        <title>Six reference-quality genomes reveal evolution of bat adaptations.</title>
        <authorList>
            <person name="Jebb D."/>
            <person name="Huang Z."/>
            <person name="Pippel M."/>
            <person name="Hughes G.M."/>
            <person name="Lavrichenko K."/>
            <person name="Devanna P."/>
            <person name="Winkler S."/>
            <person name="Jermiin L.S."/>
            <person name="Skirmuntt E.C."/>
            <person name="Katzourakis A."/>
            <person name="Burkitt-Gray L."/>
            <person name="Ray D.A."/>
            <person name="Sullivan K.A.M."/>
            <person name="Roscito J.G."/>
            <person name="Kirilenko B.M."/>
            <person name="Davalos L.M."/>
            <person name="Corthals A.P."/>
            <person name="Power M.L."/>
            <person name="Jones G."/>
            <person name="Ransome R.D."/>
            <person name="Dechmann D.K.N."/>
            <person name="Locatelli A.G."/>
            <person name="Puechmaille S.J."/>
            <person name="Fedrigo O."/>
            <person name="Jarvis E.D."/>
            <person name="Hiller M."/>
            <person name="Vernes S.C."/>
            <person name="Myers E.W."/>
            <person name="Teeling E.C."/>
        </authorList>
    </citation>
    <scope>NUCLEOTIDE SEQUENCE [LARGE SCALE GENOMIC DNA]</scope>
    <source>
        <strain evidence="3">MRouAeg1</strain>
        <tissue evidence="3">Muscle</tissue>
    </source>
</reference>
<dbReference type="EMBL" id="JACASE010000003">
    <property type="protein sequence ID" value="KAF6483880.1"/>
    <property type="molecule type" value="Genomic_DNA"/>
</dbReference>
<evidence type="ECO:0000313" key="3">
    <source>
        <dbReference type="EMBL" id="KAF6483880.1"/>
    </source>
</evidence>
<dbReference type="Proteomes" id="UP000593571">
    <property type="component" value="Unassembled WGS sequence"/>
</dbReference>
<proteinExistence type="predicted"/>
<feature type="signal peptide" evidence="2">
    <location>
        <begin position="1"/>
        <end position="17"/>
    </location>
</feature>
<evidence type="ECO:0000256" key="2">
    <source>
        <dbReference type="SAM" id="SignalP"/>
    </source>
</evidence>
<gene>
    <name evidence="3" type="ORF">HJG63_003488</name>
</gene>
<name>A0A7J8II29_ROUAE</name>
<sequence length="130" mass="14343">MNPYILVTLLCLGIASAAPTVDHNADAQLNLLKADLKEVFDKLKGQLKKAVLEKIAEEIEKHLHGKDESKKNQNVTTAVRAFSDMAIVKSLEKYELTPEPEAQKGESTPAEIPLSVDSREEGYVTPAMRK</sequence>
<organism evidence="3 4">
    <name type="scientific">Rousettus aegyptiacus</name>
    <name type="common">Egyptian fruit bat</name>
    <name type="synonym">Pteropus aegyptiacus</name>
    <dbReference type="NCBI Taxonomy" id="9407"/>
    <lineage>
        <taxon>Eukaryota</taxon>
        <taxon>Metazoa</taxon>
        <taxon>Chordata</taxon>
        <taxon>Craniata</taxon>
        <taxon>Vertebrata</taxon>
        <taxon>Euteleostomi</taxon>
        <taxon>Mammalia</taxon>
        <taxon>Eutheria</taxon>
        <taxon>Laurasiatheria</taxon>
        <taxon>Chiroptera</taxon>
        <taxon>Yinpterochiroptera</taxon>
        <taxon>Pteropodoidea</taxon>
        <taxon>Pteropodidae</taxon>
        <taxon>Rousettinae</taxon>
        <taxon>Rousettus</taxon>
    </lineage>
</organism>
<keyword evidence="2" id="KW-0732">Signal</keyword>
<evidence type="ECO:0000256" key="1">
    <source>
        <dbReference type="SAM" id="MobiDB-lite"/>
    </source>
</evidence>
<evidence type="ECO:0000313" key="4">
    <source>
        <dbReference type="Proteomes" id="UP000593571"/>
    </source>
</evidence>